<evidence type="ECO:0000256" key="1">
    <source>
        <dbReference type="SAM" id="Phobius"/>
    </source>
</evidence>
<evidence type="ECO:0000313" key="3">
    <source>
        <dbReference type="Proteomes" id="UP000254875"/>
    </source>
</evidence>
<organism evidence="2 3">
    <name type="scientific">Paraburkholderia lacunae</name>
    <dbReference type="NCBI Taxonomy" id="2211104"/>
    <lineage>
        <taxon>Bacteria</taxon>
        <taxon>Pseudomonadati</taxon>
        <taxon>Pseudomonadota</taxon>
        <taxon>Betaproteobacteria</taxon>
        <taxon>Burkholderiales</taxon>
        <taxon>Burkholderiaceae</taxon>
        <taxon>Paraburkholderia</taxon>
    </lineage>
</organism>
<keyword evidence="1" id="KW-0472">Membrane</keyword>
<sequence length="72" mass="7920">MTIQDAIFRAAALAVVLYAMNRLRQRRGVADITPKSKVATTQRVAGLLTGLVITTLVVYSLRHQIAATFHIQ</sequence>
<reference evidence="3" key="1">
    <citation type="submission" date="2018-05" db="EMBL/GenBank/DDBJ databases">
        <authorList>
            <person name="Feng T."/>
        </authorList>
    </citation>
    <scope>NUCLEOTIDE SEQUENCE [LARGE SCALE GENOMIC DNA]</scope>
    <source>
        <strain evidence="3">S27</strain>
    </source>
</reference>
<dbReference type="AlphaFoldDB" id="A0A370MWA6"/>
<proteinExistence type="predicted"/>
<comment type="caution">
    <text evidence="2">The sequence shown here is derived from an EMBL/GenBank/DDBJ whole genome shotgun (WGS) entry which is preliminary data.</text>
</comment>
<protein>
    <submittedName>
        <fullName evidence="2">Uncharacterized protein</fullName>
    </submittedName>
</protein>
<evidence type="ECO:0000313" key="2">
    <source>
        <dbReference type="EMBL" id="RDJ97635.1"/>
    </source>
</evidence>
<feature type="transmembrane region" description="Helical" evidence="1">
    <location>
        <begin position="6"/>
        <end position="23"/>
    </location>
</feature>
<name>A0A370MWA6_9BURK</name>
<keyword evidence="1" id="KW-0812">Transmembrane</keyword>
<keyword evidence="1" id="KW-1133">Transmembrane helix</keyword>
<dbReference type="Proteomes" id="UP000254875">
    <property type="component" value="Unassembled WGS sequence"/>
</dbReference>
<dbReference type="EMBL" id="QHKS01000049">
    <property type="protein sequence ID" value="RDJ97635.1"/>
    <property type="molecule type" value="Genomic_DNA"/>
</dbReference>
<gene>
    <name evidence="2" type="ORF">DLM46_36695</name>
</gene>
<keyword evidence="3" id="KW-1185">Reference proteome</keyword>
<feature type="transmembrane region" description="Helical" evidence="1">
    <location>
        <begin position="44"/>
        <end position="61"/>
    </location>
</feature>
<accession>A0A370MWA6</accession>